<dbReference type="Proteomes" id="UP000019132">
    <property type="component" value="Unassembled WGS sequence"/>
</dbReference>
<dbReference type="VEuPathDB" id="FungiDB:PYU1_G014419"/>
<dbReference type="EnsemblProtists" id="PYU1_T014450">
    <property type="protein sequence ID" value="PYU1_T014450"/>
    <property type="gene ID" value="PYU1_G014419"/>
</dbReference>
<evidence type="ECO:0000256" key="2">
    <source>
        <dbReference type="ARBA" id="ARBA00022737"/>
    </source>
</evidence>
<dbReference type="SUPFAM" id="SSF52058">
    <property type="entry name" value="L domain-like"/>
    <property type="match status" value="1"/>
</dbReference>
<dbReference type="GO" id="GO:0005737">
    <property type="term" value="C:cytoplasm"/>
    <property type="evidence" value="ECO:0007669"/>
    <property type="project" value="TreeGrafter"/>
</dbReference>
<dbReference type="InterPro" id="IPR050216">
    <property type="entry name" value="LRR_domain-containing"/>
</dbReference>
<keyword evidence="1" id="KW-0433">Leucine-rich repeat</keyword>
<reference evidence="5" key="1">
    <citation type="journal article" date="2010" name="Genome Biol.">
        <title>Genome sequence of the necrotrophic plant pathogen Pythium ultimum reveals original pathogenicity mechanisms and effector repertoire.</title>
        <authorList>
            <person name="Levesque C.A."/>
            <person name="Brouwer H."/>
            <person name="Cano L."/>
            <person name="Hamilton J.P."/>
            <person name="Holt C."/>
            <person name="Huitema E."/>
            <person name="Raffaele S."/>
            <person name="Robideau G.P."/>
            <person name="Thines M."/>
            <person name="Win J."/>
            <person name="Zerillo M.M."/>
            <person name="Beakes G.W."/>
            <person name="Boore J.L."/>
            <person name="Busam D."/>
            <person name="Dumas B."/>
            <person name="Ferriera S."/>
            <person name="Fuerstenberg S.I."/>
            <person name="Gachon C.M."/>
            <person name="Gaulin E."/>
            <person name="Govers F."/>
            <person name="Grenville-Briggs L."/>
            <person name="Horner N."/>
            <person name="Hostetler J."/>
            <person name="Jiang R.H."/>
            <person name="Johnson J."/>
            <person name="Krajaejun T."/>
            <person name="Lin H."/>
            <person name="Meijer H.J."/>
            <person name="Moore B."/>
            <person name="Morris P."/>
            <person name="Phuntmart V."/>
            <person name="Puiu D."/>
            <person name="Shetty J."/>
            <person name="Stajich J.E."/>
            <person name="Tripathy S."/>
            <person name="Wawra S."/>
            <person name="van West P."/>
            <person name="Whitty B.R."/>
            <person name="Coutinho P.M."/>
            <person name="Henrissat B."/>
            <person name="Martin F."/>
            <person name="Thomas P.D."/>
            <person name="Tyler B.M."/>
            <person name="De Vries R.P."/>
            <person name="Kamoun S."/>
            <person name="Yandell M."/>
            <person name="Tisserat N."/>
            <person name="Buell C.R."/>
        </authorList>
    </citation>
    <scope>NUCLEOTIDE SEQUENCE</scope>
    <source>
        <strain evidence="5">DAOM:BR144</strain>
    </source>
</reference>
<dbReference type="AlphaFoldDB" id="K3XB51"/>
<keyword evidence="2" id="KW-0677">Repeat</keyword>
<feature type="transmembrane region" description="Helical" evidence="3">
    <location>
        <begin position="173"/>
        <end position="194"/>
    </location>
</feature>
<dbReference type="EMBL" id="GL376589">
    <property type="status" value="NOT_ANNOTATED_CDS"/>
    <property type="molecule type" value="Genomic_DNA"/>
</dbReference>
<protein>
    <recommendedName>
        <fullName evidence="6">Leucine-rich repeat-containing N-terminal plant-type domain-containing protein</fullName>
    </recommendedName>
</protein>
<evidence type="ECO:0000256" key="3">
    <source>
        <dbReference type="SAM" id="Phobius"/>
    </source>
</evidence>
<evidence type="ECO:0000256" key="1">
    <source>
        <dbReference type="ARBA" id="ARBA00022614"/>
    </source>
</evidence>
<feature type="transmembrane region" description="Helical" evidence="3">
    <location>
        <begin position="20"/>
        <end position="42"/>
    </location>
</feature>
<dbReference type="OMA" id="KPIECAS"/>
<dbReference type="eggNOG" id="KOG0619">
    <property type="taxonomic scope" value="Eukaryota"/>
</dbReference>
<dbReference type="PANTHER" id="PTHR48051">
    <property type="match status" value="1"/>
</dbReference>
<evidence type="ECO:0000313" key="5">
    <source>
        <dbReference type="Proteomes" id="UP000019132"/>
    </source>
</evidence>
<feature type="transmembrane region" description="Helical" evidence="3">
    <location>
        <begin position="323"/>
        <end position="344"/>
    </location>
</feature>
<dbReference type="Gene3D" id="3.80.10.10">
    <property type="entry name" value="Ribonuclease Inhibitor"/>
    <property type="match status" value="2"/>
</dbReference>
<dbReference type="InParanoid" id="K3XB51"/>
<keyword evidence="3" id="KW-0812">Transmembrane</keyword>
<dbReference type="STRING" id="431595.K3XB51"/>
<feature type="transmembrane region" description="Helical" evidence="3">
    <location>
        <begin position="134"/>
        <end position="153"/>
    </location>
</feature>
<evidence type="ECO:0008006" key="6">
    <source>
        <dbReference type="Google" id="ProtNLM"/>
    </source>
</evidence>
<proteinExistence type="predicted"/>
<dbReference type="HOGENOM" id="CLU_010354_3_0_1"/>
<organism evidence="4 5">
    <name type="scientific">Globisporangium ultimum (strain ATCC 200006 / CBS 805.95 / DAOM BR144)</name>
    <name type="common">Pythium ultimum</name>
    <dbReference type="NCBI Taxonomy" id="431595"/>
    <lineage>
        <taxon>Eukaryota</taxon>
        <taxon>Sar</taxon>
        <taxon>Stramenopiles</taxon>
        <taxon>Oomycota</taxon>
        <taxon>Peronosporomycetes</taxon>
        <taxon>Pythiales</taxon>
        <taxon>Pythiaceae</taxon>
        <taxon>Globisporangium</taxon>
    </lineage>
</organism>
<reference evidence="5" key="2">
    <citation type="submission" date="2010-04" db="EMBL/GenBank/DDBJ databases">
        <authorList>
            <person name="Buell R."/>
            <person name="Hamilton J."/>
            <person name="Hostetler J."/>
        </authorList>
    </citation>
    <scope>NUCLEOTIDE SEQUENCE [LARGE SCALE GENOMIC DNA]</scope>
    <source>
        <strain evidence="5">DAOM:BR144</strain>
    </source>
</reference>
<keyword evidence="3" id="KW-0472">Membrane</keyword>
<keyword evidence="5" id="KW-1185">Reference proteome</keyword>
<dbReference type="PANTHER" id="PTHR48051:SF1">
    <property type="entry name" value="RAS SUPPRESSOR PROTEIN 1"/>
    <property type="match status" value="1"/>
</dbReference>
<keyword evidence="3" id="KW-1133">Transmembrane helix</keyword>
<name>K3XB51_GLOUD</name>
<evidence type="ECO:0000313" key="4">
    <source>
        <dbReference type="EnsemblProtists" id="PYU1_T014450"/>
    </source>
</evidence>
<dbReference type="InterPro" id="IPR032675">
    <property type="entry name" value="LRR_dom_sf"/>
</dbReference>
<reference evidence="4" key="3">
    <citation type="submission" date="2015-02" db="UniProtKB">
        <authorList>
            <consortium name="EnsemblProtists"/>
        </authorList>
    </citation>
    <scope>IDENTIFICATION</scope>
    <source>
        <strain evidence="4">DAOM BR144</strain>
    </source>
</reference>
<sequence length="726" mass="82826">MEYYAKLLTLKSESLFPSASWITLGLGAAHCYQIMKMLIYSLRAKRLCFGSMVRKRGVFHVCGFKNLAILNRVPRLYTCGSRVRSIFLRLYGRQGVFGVESSYFEARYLIREFGEMVSQTIQAYSSSMLVGRMWINRLYVAIVFLNACSTPLAQRLTHHSPALERVSCLAFDLALDIVMSIALPLIIFFPYYQVFNVAELSFDPKLLIDVLWFVNMVMENRQVFAQNEVDLALKLLPHVSIFSCLGSIQSLIRLRRGHRKQFAQSPLLPNPPETVLLAQASNPKPIECASSQPPPRGSSIFRQLSLRIRQMQSRRLQPHRSKMIHTFFILWGVLVILLHLLALLPSQGVTMSGCKLQIHPWLTTMHACAVYEFNCYRHGLLSPDKSSLSLLDERSLAILVFSHCPELNVPSSIQNFHMLTGVEIWNSSIVSWTKDAGIKEGVHVQIVYVSLVRVNMTSVPDGLLYDLPRDLQDIEIIHSNLTSLPEDIDTRWRHLETLYLEHLQLKEVPSALAKMDIDELSLIGNQITQLPFGFADRNPRRGGFLTLSLSNNPLRELPKDIRNASKLFILSFENTELEELPLWVYQVQYQAFKIYMHGTPFCRSKSVTEMDSNMPGLPDEMLYDVPQGLHSIEIIKSNLTSLPQDLDQRWLSVKTLNLEFVNLSTIPPPLTRMKLYKVSLIGNGLMWVPVTLRKYPMVSLSYNPLTHWPEQLDGPGKMAALYLENI</sequence>
<accession>K3XB51</accession>